<feature type="binding site" evidence="3">
    <location>
        <position position="17"/>
    </location>
    <ligand>
        <name>substrate</name>
    </ligand>
</feature>
<name>A0A850LK78_9RHOB</name>
<gene>
    <name evidence="5" type="ORF">HW564_15850</name>
</gene>
<dbReference type="EC" id="5.4.99.5" evidence="1"/>
<dbReference type="InterPro" id="IPR008241">
    <property type="entry name" value="Isochorismate_pyruvate-lyase"/>
</dbReference>
<evidence type="ECO:0000259" key="4">
    <source>
        <dbReference type="PROSITE" id="PS51168"/>
    </source>
</evidence>
<dbReference type="InterPro" id="IPR036979">
    <property type="entry name" value="CM_dom_sf"/>
</dbReference>
<feature type="domain" description="Chorismate mutase" evidence="4">
    <location>
        <begin position="7"/>
        <end position="98"/>
    </location>
</feature>
<dbReference type="SUPFAM" id="SSF48600">
    <property type="entry name" value="Chorismate mutase II"/>
    <property type="match status" value="1"/>
</dbReference>
<dbReference type="Pfam" id="PF01817">
    <property type="entry name" value="CM_2"/>
    <property type="match status" value="1"/>
</dbReference>
<dbReference type="NCBIfam" id="TIGR01803">
    <property type="entry name" value="CM-like"/>
    <property type="match status" value="1"/>
</dbReference>
<reference evidence="5 6" key="1">
    <citation type="journal article" date="2020" name="Proc. Natl. Acad. Sci. U.S.A.">
        <title>Ecological drivers of bacterial community assembly in synthetic phycospheres.</title>
        <authorList>
            <person name="Fu H."/>
            <person name="Uchimiya M."/>
            <person name="Gore J."/>
            <person name="Moran M.A."/>
        </authorList>
    </citation>
    <scope>NUCLEOTIDE SEQUENCE [LARGE SCALE GENOMIC DNA]</scope>
    <source>
        <strain evidence="5">HF-Din03</strain>
    </source>
</reference>
<feature type="binding site" evidence="3">
    <location>
        <position position="94"/>
    </location>
    <ligand>
        <name>substrate</name>
    </ligand>
</feature>
<dbReference type="SMART" id="SM00830">
    <property type="entry name" value="CM_2"/>
    <property type="match status" value="1"/>
</dbReference>
<dbReference type="EMBL" id="JABXIY010000045">
    <property type="protein sequence ID" value="NVK98398.1"/>
    <property type="molecule type" value="Genomic_DNA"/>
</dbReference>
<dbReference type="GO" id="GO:0004106">
    <property type="term" value="F:chorismate mutase activity"/>
    <property type="evidence" value="ECO:0007669"/>
    <property type="project" value="UniProtKB-EC"/>
</dbReference>
<proteinExistence type="predicted"/>
<comment type="caution">
    <text evidence="5">The sequence shown here is derived from an EMBL/GenBank/DDBJ whole genome shotgun (WGS) entry which is preliminary data.</text>
</comment>
<accession>A0A850LK78</accession>
<evidence type="ECO:0000313" key="6">
    <source>
        <dbReference type="Proteomes" id="UP000565723"/>
    </source>
</evidence>
<evidence type="ECO:0000256" key="2">
    <source>
        <dbReference type="ARBA" id="ARBA00023235"/>
    </source>
</evidence>
<dbReference type="AlphaFoldDB" id="A0A850LK78"/>
<feature type="binding site" evidence="3">
    <location>
        <position position="45"/>
    </location>
    <ligand>
        <name>substrate</name>
    </ligand>
</feature>
<keyword evidence="2" id="KW-0413">Isomerase</keyword>
<dbReference type="RefSeq" id="WP_011047295.1">
    <property type="nucleotide sequence ID" value="NZ_CP076685.1"/>
</dbReference>
<dbReference type="PANTHER" id="PTHR38041">
    <property type="entry name" value="CHORISMATE MUTASE"/>
    <property type="match status" value="1"/>
</dbReference>
<evidence type="ECO:0000313" key="5">
    <source>
        <dbReference type="EMBL" id="NVK98398.1"/>
    </source>
</evidence>
<sequence length="101" mass="11341">MSTSIPPQDCTDMTSLRAQIDRLDRELISLLAARAGYIDRAVELKQGNGWPARIPERVEEVVMNARAAAEGQGLDPGLIEDLWRQLVDWSIAREARVIREV</sequence>
<dbReference type="OMA" id="LIHWFIN"/>
<dbReference type="GO" id="GO:0009697">
    <property type="term" value="P:salicylic acid biosynthetic process"/>
    <property type="evidence" value="ECO:0007669"/>
    <property type="project" value="InterPro"/>
</dbReference>
<dbReference type="InterPro" id="IPR051331">
    <property type="entry name" value="Chorismate_mutase-related"/>
</dbReference>
<dbReference type="PROSITE" id="PS51168">
    <property type="entry name" value="CHORISMATE_MUT_2"/>
    <property type="match status" value="1"/>
</dbReference>
<dbReference type="GO" id="GO:0046417">
    <property type="term" value="P:chorismate metabolic process"/>
    <property type="evidence" value="ECO:0007669"/>
    <property type="project" value="InterPro"/>
</dbReference>
<dbReference type="Proteomes" id="UP000565723">
    <property type="component" value="Unassembled WGS sequence"/>
</dbReference>
<organism evidence="5 6">
    <name type="scientific">Ruegeria pomeroyi</name>
    <dbReference type="NCBI Taxonomy" id="89184"/>
    <lineage>
        <taxon>Bacteria</taxon>
        <taxon>Pseudomonadati</taxon>
        <taxon>Pseudomonadota</taxon>
        <taxon>Alphaproteobacteria</taxon>
        <taxon>Rhodobacterales</taxon>
        <taxon>Roseobacteraceae</taxon>
        <taxon>Ruegeria</taxon>
    </lineage>
</organism>
<dbReference type="InterPro" id="IPR002701">
    <property type="entry name" value="CM_II_prokaryot"/>
</dbReference>
<evidence type="ECO:0000256" key="1">
    <source>
        <dbReference type="ARBA" id="ARBA00012404"/>
    </source>
</evidence>
<dbReference type="GO" id="GO:0016835">
    <property type="term" value="F:carbon-oxygen lyase activity"/>
    <property type="evidence" value="ECO:0007669"/>
    <property type="project" value="InterPro"/>
</dbReference>
<dbReference type="Gene3D" id="1.20.59.10">
    <property type="entry name" value="Chorismate mutase"/>
    <property type="match status" value="1"/>
</dbReference>
<feature type="binding site" evidence="3">
    <location>
        <position position="34"/>
    </location>
    <ligand>
        <name>substrate</name>
    </ligand>
</feature>
<dbReference type="PIRSF" id="PIRSF029775">
    <property type="entry name" value="Isochor_pyr_lyas"/>
    <property type="match status" value="1"/>
</dbReference>
<evidence type="ECO:0000256" key="3">
    <source>
        <dbReference type="PIRSR" id="PIRSR029775-1"/>
    </source>
</evidence>
<protein>
    <recommendedName>
        <fullName evidence="1">chorismate mutase</fullName>
        <ecNumber evidence="1">5.4.99.5</ecNumber>
    </recommendedName>
</protein>
<dbReference type="InterPro" id="IPR036263">
    <property type="entry name" value="Chorismate_II_sf"/>
</dbReference>
<dbReference type="PANTHER" id="PTHR38041:SF1">
    <property type="entry name" value="CHORISMATE MUTASE"/>
    <property type="match status" value="1"/>
</dbReference>